<feature type="compositionally biased region" description="Basic and acidic residues" evidence="1">
    <location>
        <begin position="37"/>
        <end position="48"/>
    </location>
</feature>
<proteinExistence type="predicted"/>
<keyword evidence="2" id="KW-0732">Signal</keyword>
<feature type="region of interest" description="Disordered" evidence="1">
    <location>
        <begin position="123"/>
        <end position="144"/>
    </location>
</feature>
<evidence type="ECO:0000256" key="1">
    <source>
        <dbReference type="SAM" id="MobiDB-lite"/>
    </source>
</evidence>
<evidence type="ECO:0000313" key="3">
    <source>
        <dbReference type="EMBL" id="GAA4494310.1"/>
    </source>
</evidence>
<evidence type="ECO:0000313" key="4">
    <source>
        <dbReference type="Proteomes" id="UP001501243"/>
    </source>
</evidence>
<accession>A0ABP8PZQ6</accession>
<comment type="caution">
    <text evidence="3">The sequence shown here is derived from an EMBL/GenBank/DDBJ whole genome shotgun (WGS) entry which is preliminary data.</text>
</comment>
<dbReference type="Proteomes" id="UP001501243">
    <property type="component" value="Unassembled WGS sequence"/>
</dbReference>
<sequence>MKKSLLLLAAMAFATASFAQTTPTTTQLPTHRVHRMGKGEHKTPEQRAEHRTAMLTKKLSLSADQQAKVQQIMLAQTQEGQALKAKYPAKEQRQALHQEMKAGHAKYQAQLQGVLTADQYGKLAAMQKEHHHRGEHGDKQKEKS</sequence>
<gene>
    <name evidence="3" type="ORF">GCM10023172_04180</name>
</gene>
<feature type="chain" id="PRO_5045042872" evidence="2">
    <location>
        <begin position="20"/>
        <end position="144"/>
    </location>
</feature>
<dbReference type="RefSeq" id="WP_208130390.1">
    <property type="nucleotide sequence ID" value="NZ_BAABGQ010000003.1"/>
</dbReference>
<reference evidence="4" key="1">
    <citation type="journal article" date="2019" name="Int. J. Syst. Evol. Microbiol.">
        <title>The Global Catalogue of Microorganisms (GCM) 10K type strain sequencing project: providing services to taxonomists for standard genome sequencing and annotation.</title>
        <authorList>
            <consortium name="The Broad Institute Genomics Platform"/>
            <consortium name="The Broad Institute Genome Sequencing Center for Infectious Disease"/>
            <person name="Wu L."/>
            <person name="Ma J."/>
        </authorList>
    </citation>
    <scope>NUCLEOTIDE SEQUENCE [LARGE SCALE GENOMIC DNA]</scope>
    <source>
        <strain evidence="4">JCM 17841</strain>
    </source>
</reference>
<protein>
    <submittedName>
        <fullName evidence="3">Uncharacterized protein</fullName>
    </submittedName>
</protein>
<feature type="region of interest" description="Disordered" evidence="1">
    <location>
        <begin position="22"/>
        <end position="48"/>
    </location>
</feature>
<keyword evidence="4" id="KW-1185">Reference proteome</keyword>
<feature type="compositionally biased region" description="Basic and acidic residues" evidence="1">
    <location>
        <begin position="135"/>
        <end position="144"/>
    </location>
</feature>
<organism evidence="3 4">
    <name type="scientific">Hymenobacter ginsengisoli</name>
    <dbReference type="NCBI Taxonomy" id="1051626"/>
    <lineage>
        <taxon>Bacteria</taxon>
        <taxon>Pseudomonadati</taxon>
        <taxon>Bacteroidota</taxon>
        <taxon>Cytophagia</taxon>
        <taxon>Cytophagales</taxon>
        <taxon>Hymenobacteraceae</taxon>
        <taxon>Hymenobacter</taxon>
    </lineage>
</organism>
<dbReference type="EMBL" id="BAABGQ010000003">
    <property type="protein sequence ID" value="GAA4494310.1"/>
    <property type="molecule type" value="Genomic_DNA"/>
</dbReference>
<name>A0ABP8PZQ6_9BACT</name>
<feature type="signal peptide" evidence="2">
    <location>
        <begin position="1"/>
        <end position="19"/>
    </location>
</feature>
<evidence type="ECO:0000256" key="2">
    <source>
        <dbReference type="SAM" id="SignalP"/>
    </source>
</evidence>